<dbReference type="RefSeq" id="WP_089862636.1">
    <property type="nucleotide sequence ID" value="NZ_FOTI01000056.1"/>
</dbReference>
<sequence length="103" mass="11474">MEIKTKVRDLGQVVVSPAGGIDSSNSQSLKAELFSFLEAGYRKIIIDFSQVNNIDSSGLGRLLLFQKRVQEKNGVLVIKNVKDSSIRAMFKLIHLDKVIQINN</sequence>
<protein>
    <submittedName>
        <fullName evidence="2">Anti-sigma B factor antagonist</fullName>
    </submittedName>
</protein>
<gene>
    <name evidence="2" type="ORF">SAMN02983006_02645</name>
</gene>
<name>A0A1I4MLQ7_9FIRM</name>
<evidence type="ECO:0000259" key="1">
    <source>
        <dbReference type="PROSITE" id="PS50801"/>
    </source>
</evidence>
<proteinExistence type="predicted"/>
<dbReference type="PANTHER" id="PTHR33495">
    <property type="entry name" value="ANTI-SIGMA FACTOR ANTAGONIST TM_1081-RELATED-RELATED"/>
    <property type="match status" value="1"/>
</dbReference>
<dbReference type="CDD" id="cd07043">
    <property type="entry name" value="STAS_anti-anti-sigma_factors"/>
    <property type="match status" value="1"/>
</dbReference>
<dbReference type="STRING" id="29563.SAMN02983006_02645"/>
<keyword evidence="3" id="KW-1185">Reference proteome</keyword>
<dbReference type="GO" id="GO:0043856">
    <property type="term" value="F:anti-sigma factor antagonist activity"/>
    <property type="evidence" value="ECO:0007669"/>
    <property type="project" value="TreeGrafter"/>
</dbReference>
<dbReference type="InterPro" id="IPR002645">
    <property type="entry name" value="STAS_dom"/>
</dbReference>
<dbReference type="Pfam" id="PF01740">
    <property type="entry name" value="STAS"/>
    <property type="match status" value="1"/>
</dbReference>
<dbReference type="AlphaFoldDB" id="A0A1I4MLQ7"/>
<accession>A0A1I4MLQ7</accession>
<dbReference type="PANTHER" id="PTHR33495:SF2">
    <property type="entry name" value="ANTI-SIGMA FACTOR ANTAGONIST TM_1081-RELATED"/>
    <property type="match status" value="1"/>
</dbReference>
<dbReference type="Gene3D" id="3.30.750.24">
    <property type="entry name" value="STAS domain"/>
    <property type="match status" value="1"/>
</dbReference>
<dbReference type="Proteomes" id="UP000199006">
    <property type="component" value="Unassembled WGS sequence"/>
</dbReference>
<evidence type="ECO:0000313" key="3">
    <source>
        <dbReference type="Proteomes" id="UP000199006"/>
    </source>
</evidence>
<feature type="domain" description="STAS" evidence="1">
    <location>
        <begin position="11"/>
        <end position="103"/>
    </location>
</feature>
<evidence type="ECO:0000313" key="2">
    <source>
        <dbReference type="EMBL" id="SFM04158.1"/>
    </source>
</evidence>
<dbReference type="SUPFAM" id="SSF52091">
    <property type="entry name" value="SpoIIaa-like"/>
    <property type="match status" value="1"/>
</dbReference>
<dbReference type="InterPro" id="IPR036513">
    <property type="entry name" value="STAS_dom_sf"/>
</dbReference>
<dbReference type="PROSITE" id="PS50801">
    <property type="entry name" value="STAS"/>
    <property type="match status" value="1"/>
</dbReference>
<organism evidence="2 3">
    <name type="scientific">Halanaerobium salsuginis</name>
    <dbReference type="NCBI Taxonomy" id="29563"/>
    <lineage>
        <taxon>Bacteria</taxon>
        <taxon>Bacillati</taxon>
        <taxon>Bacillota</taxon>
        <taxon>Clostridia</taxon>
        <taxon>Halanaerobiales</taxon>
        <taxon>Halanaerobiaceae</taxon>
        <taxon>Halanaerobium</taxon>
    </lineage>
</organism>
<dbReference type="EMBL" id="FOTI01000056">
    <property type="protein sequence ID" value="SFM04158.1"/>
    <property type="molecule type" value="Genomic_DNA"/>
</dbReference>
<dbReference type="OrthoDB" id="9802385at2"/>
<reference evidence="2 3" key="1">
    <citation type="submission" date="2016-10" db="EMBL/GenBank/DDBJ databases">
        <authorList>
            <person name="de Groot N.N."/>
        </authorList>
    </citation>
    <scope>NUCLEOTIDE SEQUENCE [LARGE SCALE GENOMIC DNA]</scope>
    <source>
        <strain evidence="2 3">ATCC 51327</strain>
    </source>
</reference>